<gene>
    <name evidence="7" type="ORF">FUSO3_10030</name>
</gene>
<dbReference type="InterPro" id="IPR010149">
    <property type="entry name" value="CRISPR-assoc_prot_Csm2_III-A"/>
</dbReference>
<comment type="similarity">
    <text evidence="2">Belongs to the CRISPR-associated Csm2 family.</text>
</comment>
<comment type="function">
    <text evidence="1">This subunit may be involved in monitoring complementarity of crRNA and target RNA.</text>
</comment>
<dbReference type="EMBL" id="JAAC01000184">
    <property type="protein sequence ID" value="KDE61453.1"/>
    <property type="molecule type" value="Genomic_DNA"/>
</dbReference>
<evidence type="ECO:0000256" key="5">
    <source>
        <dbReference type="ARBA" id="ARBA00023118"/>
    </source>
</evidence>
<accession>A0AB73BU21</accession>
<dbReference type="NCBIfam" id="TIGR01870">
    <property type="entry name" value="cas_TM1810_Csm2"/>
    <property type="match status" value="1"/>
</dbReference>
<evidence type="ECO:0000313" key="8">
    <source>
        <dbReference type="Proteomes" id="UP000027473"/>
    </source>
</evidence>
<organism evidence="7 8">
    <name type="scientific">Fusobacterium necrophorum BL</name>
    <dbReference type="NCBI Taxonomy" id="1441732"/>
    <lineage>
        <taxon>Bacteria</taxon>
        <taxon>Fusobacteriati</taxon>
        <taxon>Fusobacteriota</taxon>
        <taxon>Fusobacteriia</taxon>
        <taxon>Fusobacteriales</taxon>
        <taxon>Fusobacteriaceae</taxon>
        <taxon>Fusobacterium</taxon>
    </lineage>
</organism>
<comment type="caution">
    <text evidence="7">The sequence shown here is derived from an EMBL/GenBank/DDBJ whole genome shotgun (WGS) entry which is preliminary data.</text>
</comment>
<evidence type="ECO:0000256" key="4">
    <source>
        <dbReference type="ARBA" id="ARBA00022884"/>
    </source>
</evidence>
<evidence type="ECO:0000256" key="6">
    <source>
        <dbReference type="ARBA" id="ARBA00031723"/>
    </source>
</evidence>
<evidence type="ECO:0000256" key="3">
    <source>
        <dbReference type="ARBA" id="ARBA00016118"/>
    </source>
</evidence>
<evidence type="ECO:0000313" key="7">
    <source>
        <dbReference type="EMBL" id="KDE61453.1"/>
    </source>
</evidence>
<proteinExistence type="inferred from homology"/>
<dbReference type="GO" id="GO:0003723">
    <property type="term" value="F:RNA binding"/>
    <property type="evidence" value="ECO:0007669"/>
    <property type="project" value="UniProtKB-KW"/>
</dbReference>
<reference evidence="7 8" key="1">
    <citation type="submission" date="2014-01" db="EMBL/GenBank/DDBJ databases">
        <title>Comparative genomics of Fusobacterium necrophorum wild isolates.</title>
        <authorList>
            <person name="Kittichotirat W."/>
            <person name="Bumgarner R.E."/>
            <person name="Lawrence P."/>
        </authorList>
    </citation>
    <scope>NUCLEOTIDE SEQUENCE [LARGE SCALE GENOMIC DNA]</scope>
    <source>
        <strain evidence="7 8">BL</strain>
    </source>
</reference>
<evidence type="ECO:0000256" key="2">
    <source>
        <dbReference type="ARBA" id="ARBA00006896"/>
    </source>
</evidence>
<dbReference type="Pfam" id="PF03750">
    <property type="entry name" value="Csm2_III-A"/>
    <property type="match status" value="1"/>
</dbReference>
<dbReference type="GO" id="GO:0051607">
    <property type="term" value="P:defense response to virus"/>
    <property type="evidence" value="ECO:0007669"/>
    <property type="project" value="UniProtKB-KW"/>
</dbReference>
<dbReference type="RefSeq" id="WP_035934009.1">
    <property type="nucleotide sequence ID" value="NZ_JAAC01000184.1"/>
</dbReference>
<name>A0AB73BU21_9FUSO</name>
<keyword evidence="4" id="KW-0694">RNA-binding</keyword>
<sequence length="159" mass="18768">MNNYQGNRQNSSGKNNKQEEKKYDWYFIHHGFCNEKGILREELITTEAKEIAGDFKNVTSTQLRAFFGEVKGFRNRILGKEEETQQEEFEKIYPLILMIKSKINYRNEKEKKKLSPLKQFLDAGIERIQKENKLGRGCKAFLDFSLFFETIVGYFGDMK</sequence>
<evidence type="ECO:0000256" key="1">
    <source>
        <dbReference type="ARBA" id="ARBA00003640"/>
    </source>
</evidence>
<protein>
    <recommendedName>
        <fullName evidence="3">CRISPR system Cms protein Csm2</fullName>
    </recommendedName>
    <alternativeName>
        <fullName evidence="6">CRISPR type III A-associated protein Csm2</fullName>
    </alternativeName>
</protein>
<dbReference type="Proteomes" id="UP000027473">
    <property type="component" value="Unassembled WGS sequence"/>
</dbReference>
<keyword evidence="5" id="KW-0051">Antiviral defense</keyword>
<dbReference type="AlphaFoldDB" id="A0AB73BU21"/>